<dbReference type="InterPro" id="IPR011990">
    <property type="entry name" value="TPR-like_helical_dom_sf"/>
</dbReference>
<keyword evidence="6" id="KW-1185">Reference proteome</keyword>
<comment type="similarity">
    <text evidence="2">Belongs to the APC3/CDC27 family.</text>
</comment>
<dbReference type="GO" id="GO:0051301">
    <property type="term" value="P:cell division"/>
    <property type="evidence" value="ECO:0007669"/>
    <property type="project" value="TreeGrafter"/>
</dbReference>
<feature type="repeat" description="TPR" evidence="4">
    <location>
        <begin position="223"/>
        <end position="256"/>
    </location>
</feature>
<comment type="caution">
    <text evidence="5">The sequence shown here is derived from an EMBL/GenBank/DDBJ whole genome shotgun (WGS) entry which is preliminary data.</text>
</comment>
<dbReference type="EMBL" id="CADEPI010000106">
    <property type="protein sequence ID" value="CAB3375000.1"/>
    <property type="molecule type" value="Genomic_DNA"/>
</dbReference>
<name>A0A8S1DAY1_9INSE</name>
<evidence type="ECO:0000256" key="2">
    <source>
        <dbReference type="ARBA" id="ARBA00038210"/>
    </source>
</evidence>
<protein>
    <recommendedName>
        <fullName evidence="3">Cell division cycle protein 27 homolog</fullName>
    </recommendedName>
</protein>
<dbReference type="InterPro" id="IPR019734">
    <property type="entry name" value="TPR_rpt"/>
</dbReference>
<evidence type="ECO:0000313" key="5">
    <source>
        <dbReference type="EMBL" id="CAB3375000.1"/>
    </source>
</evidence>
<dbReference type="OrthoDB" id="423589at2759"/>
<evidence type="ECO:0000256" key="4">
    <source>
        <dbReference type="PROSITE-ProRule" id="PRU00339"/>
    </source>
</evidence>
<dbReference type="Proteomes" id="UP000494165">
    <property type="component" value="Unassembled WGS sequence"/>
</dbReference>
<organism evidence="5 6">
    <name type="scientific">Cloeon dipterum</name>
    <dbReference type="NCBI Taxonomy" id="197152"/>
    <lineage>
        <taxon>Eukaryota</taxon>
        <taxon>Metazoa</taxon>
        <taxon>Ecdysozoa</taxon>
        <taxon>Arthropoda</taxon>
        <taxon>Hexapoda</taxon>
        <taxon>Insecta</taxon>
        <taxon>Pterygota</taxon>
        <taxon>Palaeoptera</taxon>
        <taxon>Ephemeroptera</taxon>
        <taxon>Pisciforma</taxon>
        <taxon>Baetidae</taxon>
        <taxon>Cloeon</taxon>
    </lineage>
</organism>
<dbReference type="PANTHER" id="PTHR12558">
    <property type="entry name" value="CELL DIVISION CYCLE 16,23,27"/>
    <property type="match status" value="1"/>
</dbReference>
<dbReference type="PROSITE" id="PS50005">
    <property type="entry name" value="TPR"/>
    <property type="match status" value="1"/>
</dbReference>
<reference evidence="5 6" key="1">
    <citation type="submission" date="2020-04" db="EMBL/GenBank/DDBJ databases">
        <authorList>
            <person name="Alioto T."/>
            <person name="Alioto T."/>
            <person name="Gomez Garrido J."/>
        </authorList>
    </citation>
    <scope>NUCLEOTIDE SEQUENCE [LARGE SCALE GENOMIC DNA]</scope>
</reference>
<dbReference type="PANTHER" id="PTHR12558:SF13">
    <property type="entry name" value="CELL DIVISION CYCLE PROTEIN 27 HOMOLOG"/>
    <property type="match status" value="1"/>
</dbReference>
<sequence length="320" mass="36709">MSSDQDKSETEKAIDVLQRKVKKLYEYRDFYLLKRPLEDALKKDDDVKKELLDTLKSFDELEGKAQAEDKSKFFYLKGRALNVTQDHDPEAEKLLSKAIKLNSNLLEAWNELGFCMWKRGDSLGAKKCFLKNPKDKVALRSLAIVLRQQPSANQEERVKIIEESLVKATESVELDPSDGLSWVVLGNSYLVSFFSILQSPKKMKQALAAYLQAEKDVIAQVDPDLYYNKGIALQYQEEYLPALEAFSKAAALDPTWNLPKEKERKLIMYLETAQQLVTTQGKQRPKKLHSMLKVCLHAQLTTPFQKMVFFKKPNKIPSLL</sequence>
<accession>A0A8S1DAY1</accession>
<evidence type="ECO:0000256" key="1">
    <source>
        <dbReference type="ARBA" id="ARBA00022803"/>
    </source>
</evidence>
<dbReference type="SUPFAM" id="SSF48452">
    <property type="entry name" value="TPR-like"/>
    <property type="match status" value="1"/>
</dbReference>
<evidence type="ECO:0000256" key="3">
    <source>
        <dbReference type="ARBA" id="ARBA00039307"/>
    </source>
</evidence>
<proteinExistence type="inferred from homology"/>
<dbReference type="AlphaFoldDB" id="A0A8S1DAY1"/>
<evidence type="ECO:0000313" key="6">
    <source>
        <dbReference type="Proteomes" id="UP000494165"/>
    </source>
</evidence>
<gene>
    <name evidence="5" type="ORF">CLODIP_2_CD02886</name>
</gene>
<keyword evidence="1 4" id="KW-0802">TPR repeat</keyword>
<dbReference type="Gene3D" id="1.25.40.10">
    <property type="entry name" value="Tetratricopeptide repeat domain"/>
    <property type="match status" value="1"/>
</dbReference>
<dbReference type="SMART" id="SM00028">
    <property type="entry name" value="TPR"/>
    <property type="match status" value="2"/>
</dbReference>